<dbReference type="InterPro" id="IPR057407">
    <property type="entry name" value="HEAT_TANGO6"/>
</dbReference>
<dbReference type="EMBL" id="OU893343">
    <property type="protein sequence ID" value="CAG9784287.1"/>
    <property type="molecule type" value="Genomic_DNA"/>
</dbReference>
<dbReference type="InterPro" id="IPR039600">
    <property type="entry name" value="TANGO6/Rtp1"/>
</dbReference>
<dbReference type="Pfam" id="PF23565">
    <property type="entry name" value="ARM_TANGO6"/>
    <property type="match status" value="1"/>
</dbReference>
<dbReference type="InterPro" id="IPR016024">
    <property type="entry name" value="ARM-type_fold"/>
</dbReference>
<dbReference type="InterPro" id="IPR019451">
    <property type="entry name" value="Rtp1_C1"/>
</dbReference>
<feature type="domain" description="TANGO6 N-terminal" evidence="4">
    <location>
        <begin position="74"/>
        <end position="224"/>
    </location>
</feature>
<evidence type="ECO:0000313" key="5">
    <source>
        <dbReference type="EMBL" id="CAG9784287.1"/>
    </source>
</evidence>
<evidence type="ECO:0000259" key="3">
    <source>
        <dbReference type="Pfam" id="PF23565"/>
    </source>
</evidence>
<dbReference type="AlphaFoldDB" id="A0A9N9QVN0"/>
<dbReference type="PANTHER" id="PTHR20959">
    <property type="entry name" value="TRANSPORT AND GOLGI ORGANIZATION PROTEIN 6 FAMILY MEMBER"/>
    <property type="match status" value="1"/>
</dbReference>
<keyword evidence="6" id="KW-1185">Reference proteome</keyword>
<gene>
    <name evidence="5" type="ORF">DIATSA_LOCUS2390</name>
</gene>
<evidence type="ECO:0000256" key="1">
    <source>
        <dbReference type="ARBA" id="ARBA00005724"/>
    </source>
</evidence>
<dbReference type="Proteomes" id="UP001153714">
    <property type="component" value="Chromosome 12"/>
</dbReference>
<dbReference type="OrthoDB" id="39591at2759"/>
<dbReference type="InterPro" id="IPR011989">
    <property type="entry name" value="ARM-like"/>
</dbReference>
<evidence type="ECO:0000259" key="4">
    <source>
        <dbReference type="Pfam" id="PF25267"/>
    </source>
</evidence>
<dbReference type="GO" id="GO:0009306">
    <property type="term" value="P:protein secretion"/>
    <property type="evidence" value="ECO:0007669"/>
    <property type="project" value="TreeGrafter"/>
</dbReference>
<dbReference type="Pfam" id="PF10363">
    <property type="entry name" value="RTP1_C1"/>
    <property type="match status" value="1"/>
</dbReference>
<protein>
    <recommendedName>
        <fullName evidence="7">Transmembrane and coiled-coil domain-containing protein 7</fullName>
    </recommendedName>
</protein>
<dbReference type="InterPro" id="IPR057347">
    <property type="entry name" value="TANGO6_N"/>
</dbReference>
<dbReference type="Pfam" id="PF25267">
    <property type="entry name" value="TANGO6_N"/>
    <property type="match status" value="1"/>
</dbReference>
<accession>A0A9N9QVN0</accession>
<evidence type="ECO:0000259" key="2">
    <source>
        <dbReference type="Pfam" id="PF10363"/>
    </source>
</evidence>
<reference evidence="5" key="1">
    <citation type="submission" date="2021-12" db="EMBL/GenBank/DDBJ databases">
        <authorList>
            <person name="King R."/>
        </authorList>
    </citation>
    <scope>NUCLEOTIDE SEQUENCE</scope>
</reference>
<dbReference type="SUPFAM" id="SSF48371">
    <property type="entry name" value="ARM repeat"/>
    <property type="match status" value="1"/>
</dbReference>
<feature type="domain" description="RNA polymerase II assembly factor Rtp1 C-terminal" evidence="2">
    <location>
        <begin position="641"/>
        <end position="761"/>
    </location>
</feature>
<name>A0A9N9QVN0_9NEOP</name>
<reference evidence="5" key="2">
    <citation type="submission" date="2022-10" db="EMBL/GenBank/DDBJ databases">
        <authorList>
            <consortium name="ENA_rothamsted_submissions"/>
            <consortium name="culmorum"/>
            <person name="King R."/>
        </authorList>
    </citation>
    <scope>NUCLEOTIDE SEQUENCE</scope>
</reference>
<dbReference type="Gene3D" id="1.25.10.10">
    <property type="entry name" value="Leucine-rich Repeat Variant"/>
    <property type="match status" value="1"/>
</dbReference>
<dbReference type="PANTHER" id="PTHR20959:SF1">
    <property type="entry name" value="TRANSPORT AND GOLGI ORGANIZATION PROTEIN 6 HOMOLOG"/>
    <property type="match status" value="1"/>
</dbReference>
<proteinExistence type="inferred from homology"/>
<comment type="similarity">
    <text evidence="1">Belongs to the Tango6 family.</text>
</comment>
<evidence type="ECO:0000313" key="6">
    <source>
        <dbReference type="Proteomes" id="UP001153714"/>
    </source>
</evidence>
<feature type="domain" description="TANGO6 HEAT repeat" evidence="3">
    <location>
        <begin position="243"/>
        <end position="436"/>
    </location>
</feature>
<organism evidence="5 6">
    <name type="scientific">Diatraea saccharalis</name>
    <name type="common">sugarcane borer</name>
    <dbReference type="NCBI Taxonomy" id="40085"/>
    <lineage>
        <taxon>Eukaryota</taxon>
        <taxon>Metazoa</taxon>
        <taxon>Ecdysozoa</taxon>
        <taxon>Arthropoda</taxon>
        <taxon>Hexapoda</taxon>
        <taxon>Insecta</taxon>
        <taxon>Pterygota</taxon>
        <taxon>Neoptera</taxon>
        <taxon>Endopterygota</taxon>
        <taxon>Lepidoptera</taxon>
        <taxon>Glossata</taxon>
        <taxon>Ditrysia</taxon>
        <taxon>Pyraloidea</taxon>
        <taxon>Crambidae</taxon>
        <taxon>Crambinae</taxon>
        <taxon>Diatraea</taxon>
    </lineage>
</organism>
<sequence length="913" mass="103869">MDHIFVNIENLTREEGQQKFLEPLFLNSNSENGILTDNEMPLNVYKLQVLFLRNIIKEIDDLITVIKNNDNILISVKNQKLLQKCYQIIVSLGISQCLLPGLGIKLSKRCLSANKLISVDFSDIQKYDMLVECTEFLSRSYDIPVLKKIIITLHLSDYLAALIQLCFAPLKKPGIYTDFTMTLEMYERFTKDRVKYKGIYEYLVINCFQPTLMKELLVLQSVNDPSPPMFVKRAITKELSRRLLAPGGLLSLIRCFMDSYNTDTGHDWKKIEMICKIVTTKHGNDTETAYLNIICSQIAQLLSLNNTHYLSTAIACILSLNVKYSHMEPVKSLMKNIFQAFDYDCLISSSNLPGTIVVTTQEIEQKVNILNTCSNITNLDCSYSLLLPNLYLLFILGVKSTKNEGMQLKLKDILLKCLCQLQKQEIAILIKDILFGKDYSRHSLQVEEYVSGLIIKYVSSPVTYSKEEALAYFLSLLQSSTETQFIEYTFDTSLEMLIEFNEQRNSLKSNETLLAGDNLVLFNNFDEQYIIILQLLSELSASPKIISILKHNPSSVINFIEYYILKQKNCDDECLTLALVLLNTILSNSKNINEIEKHFIKLIPVLKSMSKDDNSMVSLLCKEALNFITSGHVQVETKYVKALADAFDNLLPVRAHGLIELTKLIETKDTETLSKKHYVFCLFQEQLKDPDSYIYLAAINGIAALGTHCTDDVLHVLCKEFLQVTSDLGDIHTVDGENKVSQLRMKIGDVIVKVTKKLGEMAIVHKTILLNTMLCGCRDEDPLIRASALSNLAEICLVLHYKMGTIIYEVLHCVWSILETDKAIECRRAAVLIISSLIKGLGKKVLIQLKENLLPIYRGLKKIYNDNNEDSVLRLHSQVALEELNDTVNQFVFPEVKLEKQIFVLDKPNEIFK</sequence>
<evidence type="ECO:0008006" key="7">
    <source>
        <dbReference type="Google" id="ProtNLM"/>
    </source>
</evidence>